<gene>
    <name evidence="6" type="ORF">PENCOP_c005G02539</name>
</gene>
<dbReference type="PANTHER" id="PTHR10039:SF14">
    <property type="entry name" value="NACHT DOMAIN-CONTAINING PROTEIN"/>
    <property type="match status" value="1"/>
</dbReference>
<dbReference type="InterPro" id="IPR056884">
    <property type="entry name" value="NPHP3-like_N"/>
</dbReference>
<accession>A0A1V6USJ0</accession>
<evidence type="ECO:0000256" key="3">
    <source>
        <dbReference type="PROSITE-ProRule" id="PRU00221"/>
    </source>
</evidence>
<evidence type="ECO:0000259" key="5">
    <source>
        <dbReference type="PROSITE" id="PS50837"/>
    </source>
</evidence>
<comment type="caution">
    <text evidence="6">The sequence shown here is derived from an EMBL/GenBank/DDBJ whole genome shotgun (WGS) entry which is preliminary data.</text>
</comment>
<dbReference type="InterPro" id="IPR036322">
    <property type="entry name" value="WD40_repeat_dom_sf"/>
</dbReference>
<organism evidence="6 7">
    <name type="scientific">Penicillium coprophilum</name>
    <dbReference type="NCBI Taxonomy" id="36646"/>
    <lineage>
        <taxon>Eukaryota</taxon>
        <taxon>Fungi</taxon>
        <taxon>Dikarya</taxon>
        <taxon>Ascomycota</taxon>
        <taxon>Pezizomycotina</taxon>
        <taxon>Eurotiomycetes</taxon>
        <taxon>Eurotiomycetidae</taxon>
        <taxon>Eurotiales</taxon>
        <taxon>Aspergillaceae</taxon>
        <taxon>Penicillium</taxon>
    </lineage>
</organism>
<feature type="repeat" description="WD" evidence="3">
    <location>
        <begin position="679"/>
        <end position="720"/>
    </location>
</feature>
<dbReference type="InterPro" id="IPR019775">
    <property type="entry name" value="WD40_repeat_CS"/>
</dbReference>
<sequence length="843" mass="94277">MTAYRPGRSEAAGTQNANVGNGPQYNNNAGGVQKFQETINNFTSHEDRQSRDRCLDYFAVTDPRDVKTNIHQTRGQALKQSYEWILHHPQFQSWRDSSDSQVLWVKGDPGKGKTMLLCGIIDELGPTTKLKDSESTSLLSFFFCQATVPKLSNAHAVLRGLIYMLVDIEPSFLTLIQKKKFKEDGQSRFGDEEAWETLCNMLLATLSDKSVDKIYIVVDALDECVQDQEKLLRFILQDTKGLAHVKWIISSRNHITQRTILADSQAILSLELRENAESVSGAIAAYISSRIAELESLQGDQNLFKYVQQTLEEKAEGTFLWVALVVQELQLVDSWDVRQVVDDVPTGLDDLYARMMKQIARENPRTQVFCCNVLSAVALAYRPLQLLELGVVSGLPDEVARKTKNLETIISRSGSFLTVRDGTIYFVHQSAKDFLDTKGRSTLFPSGSAAAHKQMFIRSIKEISNTLRRDIYGLGALGTHINQLQPPSLDPLVAAQYSCIYWVNHLRESGSCEDIQDDGAVDRFLRTRYLYWLEALSLMRSMTDGIMSIQRLRDLLLKRAAASPLSLLVQDAYRFVLYHRNAIERYPLQAYGSGIVFSPSQSSIKELFWHERPKDTTMVTPMGKDWDAHTGACLQKLEGHNEKVTSVVLSADSRRVASRSDDKTIKIWDTQTGACLQTLEGHNKWGTSVVFFADSRRVASGSDDKTIKIWDAQTGACLQTLGIASAVKILSFDATGSSLHTYIGIIALRDSPTLAPPILPESLPSTPQSAQSAPATRQPQGHEFPVYGISSDGYWIMRHSQDWLWLPPTYRPSCHAVGQSGFLALGCQSGRVLIFRFLGDNRN</sequence>
<feature type="region of interest" description="Disordered" evidence="4">
    <location>
        <begin position="1"/>
        <end position="30"/>
    </location>
</feature>
<dbReference type="STRING" id="36646.A0A1V6USJ0"/>
<dbReference type="Gene3D" id="3.40.50.300">
    <property type="entry name" value="P-loop containing nucleotide triphosphate hydrolases"/>
    <property type="match status" value="1"/>
</dbReference>
<dbReference type="PANTHER" id="PTHR10039">
    <property type="entry name" value="AMELOGENIN"/>
    <property type="match status" value="1"/>
</dbReference>
<dbReference type="Pfam" id="PF24883">
    <property type="entry name" value="NPHP3_N"/>
    <property type="match status" value="1"/>
</dbReference>
<dbReference type="EMBL" id="MDDG01000005">
    <property type="protein sequence ID" value="OQE41123.1"/>
    <property type="molecule type" value="Genomic_DNA"/>
</dbReference>
<keyword evidence="1 3" id="KW-0853">WD repeat</keyword>
<dbReference type="Proteomes" id="UP000191500">
    <property type="component" value="Unassembled WGS sequence"/>
</dbReference>
<dbReference type="AlphaFoldDB" id="A0A1V6USJ0"/>
<evidence type="ECO:0000256" key="2">
    <source>
        <dbReference type="ARBA" id="ARBA00022737"/>
    </source>
</evidence>
<feature type="compositionally biased region" description="Polar residues" evidence="4">
    <location>
        <begin position="12"/>
        <end position="30"/>
    </location>
</feature>
<evidence type="ECO:0000256" key="4">
    <source>
        <dbReference type="SAM" id="MobiDB-lite"/>
    </source>
</evidence>
<dbReference type="InterPro" id="IPR007111">
    <property type="entry name" value="NACHT_NTPase"/>
</dbReference>
<reference evidence="7" key="1">
    <citation type="journal article" date="2017" name="Nat. Microbiol.">
        <title>Global analysis of biosynthetic gene clusters reveals vast potential of secondary metabolite production in Penicillium species.</title>
        <authorList>
            <person name="Nielsen J.C."/>
            <person name="Grijseels S."/>
            <person name="Prigent S."/>
            <person name="Ji B."/>
            <person name="Dainat J."/>
            <person name="Nielsen K.F."/>
            <person name="Frisvad J.C."/>
            <person name="Workman M."/>
            <person name="Nielsen J."/>
        </authorList>
    </citation>
    <scope>NUCLEOTIDE SEQUENCE [LARGE SCALE GENOMIC DNA]</scope>
    <source>
        <strain evidence="7">IBT 31321</strain>
    </source>
</reference>
<dbReference type="SUPFAM" id="SSF52540">
    <property type="entry name" value="P-loop containing nucleoside triphosphate hydrolases"/>
    <property type="match status" value="1"/>
</dbReference>
<dbReference type="SMART" id="SM00320">
    <property type="entry name" value="WD40"/>
    <property type="match status" value="2"/>
</dbReference>
<dbReference type="PROSITE" id="PS50837">
    <property type="entry name" value="NACHT"/>
    <property type="match status" value="1"/>
</dbReference>
<name>A0A1V6USJ0_9EURO</name>
<dbReference type="Gene3D" id="2.130.10.10">
    <property type="entry name" value="YVTN repeat-like/Quinoprotein amine dehydrogenase"/>
    <property type="match status" value="1"/>
</dbReference>
<evidence type="ECO:0000313" key="7">
    <source>
        <dbReference type="Proteomes" id="UP000191500"/>
    </source>
</evidence>
<evidence type="ECO:0000256" key="1">
    <source>
        <dbReference type="ARBA" id="ARBA00022574"/>
    </source>
</evidence>
<evidence type="ECO:0000313" key="6">
    <source>
        <dbReference type="EMBL" id="OQE41123.1"/>
    </source>
</evidence>
<feature type="repeat" description="WD" evidence="3">
    <location>
        <begin position="637"/>
        <end position="678"/>
    </location>
</feature>
<dbReference type="PROSITE" id="PS50082">
    <property type="entry name" value="WD_REPEATS_2"/>
    <property type="match status" value="2"/>
</dbReference>
<dbReference type="Pfam" id="PF00400">
    <property type="entry name" value="WD40"/>
    <property type="match status" value="2"/>
</dbReference>
<dbReference type="PROSITE" id="PS50294">
    <property type="entry name" value="WD_REPEATS_REGION"/>
    <property type="match status" value="2"/>
</dbReference>
<feature type="region of interest" description="Disordered" evidence="4">
    <location>
        <begin position="757"/>
        <end position="783"/>
    </location>
</feature>
<dbReference type="PROSITE" id="PS00678">
    <property type="entry name" value="WD_REPEATS_1"/>
    <property type="match status" value="1"/>
</dbReference>
<proteinExistence type="predicted"/>
<dbReference type="InterPro" id="IPR027417">
    <property type="entry name" value="P-loop_NTPase"/>
</dbReference>
<dbReference type="InterPro" id="IPR001680">
    <property type="entry name" value="WD40_rpt"/>
</dbReference>
<keyword evidence="7" id="KW-1185">Reference proteome</keyword>
<keyword evidence="2" id="KW-0677">Repeat</keyword>
<dbReference type="SUPFAM" id="SSF50978">
    <property type="entry name" value="WD40 repeat-like"/>
    <property type="match status" value="1"/>
</dbReference>
<feature type="compositionally biased region" description="Polar residues" evidence="4">
    <location>
        <begin position="763"/>
        <end position="779"/>
    </location>
</feature>
<protein>
    <recommendedName>
        <fullName evidence="5">NACHT domain-containing protein</fullName>
    </recommendedName>
</protein>
<feature type="domain" description="NACHT" evidence="5">
    <location>
        <begin position="101"/>
        <end position="252"/>
    </location>
</feature>
<dbReference type="InterPro" id="IPR015943">
    <property type="entry name" value="WD40/YVTN_repeat-like_dom_sf"/>
</dbReference>